<reference evidence="11" key="2">
    <citation type="submission" date="2022-06" db="UniProtKB">
        <authorList>
            <consortium name="EnsemblMetazoa"/>
        </authorList>
    </citation>
    <scope>IDENTIFICATION</scope>
    <source>
        <strain evidence="11">PS312</strain>
    </source>
</reference>
<protein>
    <submittedName>
        <fullName evidence="11">Peptidase A1 domain-containing protein</fullName>
    </submittedName>
</protein>
<evidence type="ECO:0000256" key="9">
    <source>
        <dbReference type="ARBA" id="ARBA00023157"/>
    </source>
</evidence>
<keyword evidence="4" id="KW-0645">Protease</keyword>
<dbReference type="PANTHER" id="PTHR47966:SF8">
    <property type="entry name" value="ASPARTIC PROTEASE 1-RELATED"/>
    <property type="match status" value="1"/>
</dbReference>
<evidence type="ECO:0000313" key="11">
    <source>
        <dbReference type="EnsemblMetazoa" id="PPA22235.1"/>
    </source>
</evidence>
<dbReference type="GO" id="GO:0004190">
    <property type="term" value="F:aspartic-type endopeptidase activity"/>
    <property type="evidence" value="ECO:0000318"/>
    <property type="project" value="GO_Central"/>
</dbReference>
<evidence type="ECO:0000256" key="1">
    <source>
        <dbReference type="ARBA" id="ARBA00004613"/>
    </source>
</evidence>
<evidence type="ECO:0000256" key="7">
    <source>
        <dbReference type="ARBA" id="ARBA00022801"/>
    </source>
</evidence>
<evidence type="ECO:0000256" key="2">
    <source>
        <dbReference type="ARBA" id="ARBA00007447"/>
    </source>
</evidence>
<dbReference type="GO" id="GO:0006915">
    <property type="term" value="P:apoptotic process"/>
    <property type="evidence" value="ECO:0000318"/>
    <property type="project" value="GO_Central"/>
</dbReference>
<dbReference type="EnsemblMetazoa" id="PPA22235.1">
    <property type="protein sequence ID" value="PPA22235.1"/>
    <property type="gene ID" value="WBGene00111789"/>
</dbReference>
<dbReference type="FunFam" id="2.40.70.10:FF:000408">
    <property type="match status" value="1"/>
</dbReference>
<comment type="subcellular location">
    <subcellularLocation>
        <location evidence="1">Secreted</location>
    </subcellularLocation>
</comment>
<evidence type="ECO:0000256" key="10">
    <source>
        <dbReference type="ARBA" id="ARBA00023180"/>
    </source>
</evidence>
<dbReference type="CDD" id="cd05471">
    <property type="entry name" value="pepsin_like"/>
    <property type="match status" value="1"/>
</dbReference>
<dbReference type="Proteomes" id="UP000005239">
    <property type="component" value="Unassembled WGS sequence"/>
</dbReference>
<dbReference type="InterPro" id="IPR033121">
    <property type="entry name" value="PEPTIDASE_A1"/>
</dbReference>
<dbReference type="Pfam" id="PF00026">
    <property type="entry name" value="Asp"/>
    <property type="match status" value="1"/>
</dbReference>
<dbReference type="InterPro" id="IPR021109">
    <property type="entry name" value="Peptidase_aspartic_dom_sf"/>
</dbReference>
<keyword evidence="5" id="KW-0732">Signal</keyword>
<dbReference type="PROSITE" id="PS51767">
    <property type="entry name" value="PEPTIDASE_A1"/>
    <property type="match status" value="1"/>
</dbReference>
<dbReference type="InterPro" id="IPR001461">
    <property type="entry name" value="Aspartic_peptidase_A1"/>
</dbReference>
<dbReference type="Gene3D" id="2.40.70.10">
    <property type="entry name" value="Acid Proteases"/>
    <property type="match status" value="2"/>
</dbReference>
<keyword evidence="8" id="KW-0865">Zymogen</keyword>
<keyword evidence="6" id="KW-0064">Aspartyl protease</keyword>
<accession>A0A2A6CP20</accession>
<dbReference type="InterPro" id="IPR034164">
    <property type="entry name" value="Pepsin-like_dom"/>
</dbReference>
<dbReference type="SUPFAM" id="SSF50630">
    <property type="entry name" value="Acid proteases"/>
    <property type="match status" value="1"/>
</dbReference>
<comment type="similarity">
    <text evidence="2">Belongs to the peptidase A1 family.</text>
</comment>
<keyword evidence="9" id="KW-1015">Disulfide bond</keyword>
<evidence type="ECO:0000313" key="12">
    <source>
        <dbReference type="Proteomes" id="UP000005239"/>
    </source>
</evidence>
<sequence length="397" mass="42441">MRTTLLLLALIGLSSSVVVKQDARKSASLRAKLINAAANSAVASQPFIDYYDEIYLGDIGLGTPYQNLSVVLDTGSSNLWVIDKACTTTACKGDPSSGYSHHQFDTTVPKMFAVVYHVLSRPICSKSSTFVKSSQPFVIFYGSGDCRGNIATDVLNLAGLVYKTQGLGVATTISSTFGYQPEDGVLGLGWPALAVDDVTPPVFNLLDQLDQPLFTVWLDRHVKPSQAKLGGLITYGALDKVNCDAHVDYVTLSSQTYWQFPLSGFSIGTFASNAQADAISSSGVSWIGAPASAVQGIAQTTGAKFDWFNQLYTVKCKGSYPDMVFTIGGRAYNIPSSEYVIDLGLGGGNCALTVFEQLGGGFGAAWTLGDTWIRTYCQIHDVGQGRIGFARAHHSEI</sequence>
<gene>
    <name evidence="11" type="primary">WBGene00111789</name>
</gene>
<dbReference type="AlphaFoldDB" id="A0A2A6CP20"/>
<dbReference type="GO" id="GO:0005764">
    <property type="term" value="C:lysosome"/>
    <property type="evidence" value="ECO:0000318"/>
    <property type="project" value="GO_Central"/>
</dbReference>
<evidence type="ECO:0000256" key="3">
    <source>
        <dbReference type="ARBA" id="ARBA00022525"/>
    </source>
</evidence>
<dbReference type="PRINTS" id="PR00792">
    <property type="entry name" value="PEPSIN"/>
</dbReference>
<proteinExistence type="inferred from homology"/>
<name>A0A2A6CP20_PRIPA</name>
<evidence type="ECO:0000256" key="8">
    <source>
        <dbReference type="ARBA" id="ARBA00023145"/>
    </source>
</evidence>
<reference evidence="12" key="1">
    <citation type="journal article" date="2008" name="Nat. Genet.">
        <title>The Pristionchus pacificus genome provides a unique perspective on nematode lifestyle and parasitism.</title>
        <authorList>
            <person name="Dieterich C."/>
            <person name="Clifton S.W."/>
            <person name="Schuster L.N."/>
            <person name="Chinwalla A."/>
            <person name="Delehaunty K."/>
            <person name="Dinkelacker I."/>
            <person name="Fulton L."/>
            <person name="Fulton R."/>
            <person name="Godfrey J."/>
            <person name="Minx P."/>
            <person name="Mitreva M."/>
            <person name="Roeseler W."/>
            <person name="Tian H."/>
            <person name="Witte H."/>
            <person name="Yang S.P."/>
            <person name="Wilson R.K."/>
            <person name="Sommer R.J."/>
        </authorList>
    </citation>
    <scope>NUCLEOTIDE SEQUENCE [LARGE SCALE GENOMIC DNA]</scope>
    <source>
        <strain evidence="12">PS312</strain>
    </source>
</reference>
<dbReference type="GO" id="GO:0006508">
    <property type="term" value="P:proteolysis"/>
    <property type="evidence" value="ECO:0000318"/>
    <property type="project" value="GO_Central"/>
</dbReference>
<keyword evidence="10" id="KW-0325">Glycoprotein</keyword>
<accession>A0A8R1YEH3</accession>
<dbReference type="PANTHER" id="PTHR47966">
    <property type="entry name" value="BETA-SITE APP-CLEAVING ENZYME, ISOFORM A-RELATED"/>
    <property type="match status" value="1"/>
</dbReference>
<keyword evidence="7" id="KW-0378">Hydrolase</keyword>
<dbReference type="OrthoDB" id="5790032at2759"/>
<keyword evidence="3" id="KW-0964">Secreted</keyword>
<evidence type="ECO:0000256" key="6">
    <source>
        <dbReference type="ARBA" id="ARBA00022750"/>
    </source>
</evidence>
<evidence type="ECO:0000256" key="5">
    <source>
        <dbReference type="ARBA" id="ARBA00022729"/>
    </source>
</evidence>
<keyword evidence="12" id="KW-1185">Reference proteome</keyword>
<evidence type="ECO:0000256" key="4">
    <source>
        <dbReference type="ARBA" id="ARBA00022670"/>
    </source>
</evidence>
<organism evidence="11 12">
    <name type="scientific">Pristionchus pacificus</name>
    <name type="common">Parasitic nematode worm</name>
    <dbReference type="NCBI Taxonomy" id="54126"/>
    <lineage>
        <taxon>Eukaryota</taxon>
        <taxon>Metazoa</taxon>
        <taxon>Ecdysozoa</taxon>
        <taxon>Nematoda</taxon>
        <taxon>Chromadorea</taxon>
        <taxon>Rhabditida</taxon>
        <taxon>Rhabditina</taxon>
        <taxon>Diplogasteromorpha</taxon>
        <taxon>Diplogasteroidea</taxon>
        <taxon>Neodiplogasteridae</taxon>
        <taxon>Pristionchus</taxon>
    </lineage>
</organism>
<dbReference type="GO" id="GO:0005576">
    <property type="term" value="C:extracellular region"/>
    <property type="evidence" value="ECO:0007669"/>
    <property type="project" value="UniProtKB-SubCell"/>
</dbReference>
<dbReference type="FunFam" id="2.40.70.10:FF:000058">
    <property type="entry name" value="ASpartyl Protease"/>
    <property type="match status" value="1"/>
</dbReference>